<dbReference type="InterPro" id="IPR015365">
    <property type="entry name" value="Elong-fact-P_C"/>
</dbReference>
<dbReference type="InterPro" id="IPR014722">
    <property type="entry name" value="Rib_uL2_dom2"/>
</dbReference>
<dbReference type="InterPro" id="IPR013185">
    <property type="entry name" value="Transl_elong_KOW-like"/>
</dbReference>
<sequence length="185" mass="20965">MIEVGDLEKGMYIKYEGDIYRIIDVNKHFRGRGSGLIRTKLKSLSTGLIRDVNFASGEKVEEAELSFRKAEYLYNDGENYYFMDLQTYEQYAIPESEVDEAKYYLVENTQVDLVMHDEKPIGIQLPTTVVLEVVETEPNFKGDTVSGGGKPAVLQTGLKISVPFFINVGDKIKVDTRTGEYIERA</sequence>
<evidence type="ECO:0000313" key="12">
    <source>
        <dbReference type="EMBL" id="ANE41387.1"/>
    </source>
</evidence>
<comment type="similarity">
    <text evidence="3 7 9">Belongs to the elongation factor P family.</text>
</comment>
<comment type="pathway">
    <text evidence="2 7">Protein biosynthesis; polypeptide chain elongation.</text>
</comment>
<dbReference type="AlphaFoldDB" id="A0A172T327"/>
<evidence type="ECO:0000256" key="9">
    <source>
        <dbReference type="RuleBase" id="RU004389"/>
    </source>
</evidence>
<dbReference type="Pfam" id="PF08207">
    <property type="entry name" value="EFP_N"/>
    <property type="match status" value="1"/>
</dbReference>
<dbReference type="EMBL" id="DTBH01000148">
    <property type="protein sequence ID" value="HGQ77644.1"/>
    <property type="molecule type" value="Genomic_DNA"/>
</dbReference>
<dbReference type="EMBL" id="DSZZ01000350">
    <property type="protein sequence ID" value="HGU53337.1"/>
    <property type="molecule type" value="Genomic_DNA"/>
</dbReference>
<evidence type="ECO:0000256" key="6">
    <source>
        <dbReference type="ARBA" id="ARBA00022917"/>
    </source>
</evidence>
<reference evidence="12 16" key="1">
    <citation type="submission" date="2014-08" db="EMBL/GenBank/DDBJ databases">
        <title>Fervidobacterium pennivorans DYC genome.</title>
        <authorList>
            <person name="Wushke S."/>
        </authorList>
    </citation>
    <scope>NUCLEOTIDE SEQUENCE [LARGE SCALE GENOMIC DNA]</scope>
    <source>
        <strain evidence="12 16">DYC</strain>
    </source>
</reference>
<dbReference type="Proteomes" id="UP000077096">
    <property type="component" value="Chromosome"/>
</dbReference>
<accession>A0A172T327</accession>
<dbReference type="FunFam" id="2.40.50.140:FF:000009">
    <property type="entry name" value="Elongation factor P"/>
    <property type="match status" value="1"/>
</dbReference>
<evidence type="ECO:0000313" key="13">
    <source>
        <dbReference type="EMBL" id="HGQ77644.1"/>
    </source>
</evidence>
<protein>
    <recommendedName>
        <fullName evidence="7 8">Elongation factor P</fullName>
        <shortName evidence="7">EF-P</shortName>
    </recommendedName>
</protein>
<keyword evidence="5 7" id="KW-0251">Elongation factor</keyword>
<dbReference type="HAMAP" id="MF_00141">
    <property type="entry name" value="EF_P"/>
    <property type="match status" value="1"/>
</dbReference>
<dbReference type="NCBIfam" id="TIGR00038">
    <property type="entry name" value="efp"/>
    <property type="match status" value="1"/>
</dbReference>
<evidence type="ECO:0000259" key="11">
    <source>
        <dbReference type="SMART" id="SM01185"/>
    </source>
</evidence>
<feature type="domain" description="Elongation factor P C-terminal" evidence="10">
    <location>
        <begin position="129"/>
        <end position="184"/>
    </location>
</feature>
<dbReference type="InterPro" id="IPR012340">
    <property type="entry name" value="NA-bd_OB-fold"/>
</dbReference>
<dbReference type="SUPFAM" id="SSF50249">
    <property type="entry name" value="Nucleic acid-binding proteins"/>
    <property type="match status" value="2"/>
</dbReference>
<dbReference type="PANTHER" id="PTHR30053:SF12">
    <property type="entry name" value="ELONGATION FACTOR P (EF-P) FAMILY PROTEIN"/>
    <property type="match status" value="1"/>
</dbReference>
<dbReference type="CDD" id="cd04470">
    <property type="entry name" value="S1_EF-P_repeat_1"/>
    <property type="match status" value="1"/>
</dbReference>
<proteinExistence type="inferred from homology"/>
<dbReference type="Pfam" id="PF09285">
    <property type="entry name" value="Elong-fact-P_C"/>
    <property type="match status" value="1"/>
</dbReference>
<evidence type="ECO:0000313" key="15">
    <source>
        <dbReference type="EMBL" id="HGU53337.1"/>
    </source>
</evidence>
<dbReference type="CDD" id="cd05794">
    <property type="entry name" value="S1_EF-P_repeat_2"/>
    <property type="match status" value="1"/>
</dbReference>
<dbReference type="KEGG" id="fng:JM64_04910"/>
<dbReference type="Gene3D" id="2.40.50.140">
    <property type="entry name" value="Nucleic acid-binding proteins"/>
    <property type="match status" value="2"/>
</dbReference>
<keyword evidence="4 7" id="KW-0963">Cytoplasm</keyword>
<evidence type="ECO:0000259" key="10">
    <source>
        <dbReference type="SMART" id="SM00841"/>
    </source>
</evidence>
<dbReference type="InterPro" id="IPR011768">
    <property type="entry name" value="Transl_elongation_fac_P"/>
</dbReference>
<dbReference type="GO" id="GO:0003746">
    <property type="term" value="F:translation elongation factor activity"/>
    <property type="evidence" value="ECO:0007669"/>
    <property type="project" value="UniProtKB-UniRule"/>
</dbReference>
<name>A0A172T327_FERPE</name>
<feature type="domain" description="Translation elongation factor P/YeiP central" evidence="11">
    <location>
        <begin position="67"/>
        <end position="121"/>
    </location>
</feature>
<dbReference type="PANTHER" id="PTHR30053">
    <property type="entry name" value="ELONGATION FACTOR P"/>
    <property type="match status" value="1"/>
</dbReference>
<dbReference type="PIRSF" id="PIRSF005901">
    <property type="entry name" value="EF-P"/>
    <property type="match status" value="1"/>
</dbReference>
<dbReference type="EMBL" id="CP011393">
    <property type="protein sequence ID" value="ANE41387.1"/>
    <property type="molecule type" value="Genomic_DNA"/>
</dbReference>
<dbReference type="Gene3D" id="2.30.30.30">
    <property type="match status" value="1"/>
</dbReference>
<dbReference type="EMBL" id="DSZT01000184">
    <property type="protein sequence ID" value="HGU42413.1"/>
    <property type="molecule type" value="Genomic_DNA"/>
</dbReference>
<dbReference type="OrthoDB" id="9801844at2"/>
<evidence type="ECO:0000256" key="8">
    <source>
        <dbReference type="NCBIfam" id="TIGR00038"/>
    </source>
</evidence>
<dbReference type="FunFam" id="2.40.50.140:FF:000004">
    <property type="entry name" value="Elongation factor P"/>
    <property type="match status" value="1"/>
</dbReference>
<reference evidence="13" key="2">
    <citation type="journal article" date="2020" name="mSystems">
        <title>Genome- and Community-Level Interaction Insights into Carbon Utilization and Element Cycling Functions of Hydrothermarchaeota in Hydrothermal Sediment.</title>
        <authorList>
            <person name="Zhou Z."/>
            <person name="Liu Y."/>
            <person name="Xu W."/>
            <person name="Pan J."/>
            <person name="Luo Z.H."/>
            <person name="Li M."/>
        </authorList>
    </citation>
    <scope>NUCLEOTIDE SEQUENCE [LARGE SCALE GENOMIC DNA]</scope>
    <source>
        <strain evidence="14">SpSt-604</strain>
        <strain evidence="15">SpSt-61</strain>
        <strain evidence="13">SpSt-640</strain>
    </source>
</reference>
<evidence type="ECO:0000313" key="16">
    <source>
        <dbReference type="Proteomes" id="UP000077096"/>
    </source>
</evidence>
<gene>
    <name evidence="7 13" type="primary">efp</name>
    <name evidence="14" type="ORF">ENT72_05825</name>
    <name evidence="15" type="ORF">ENT78_07455</name>
    <name evidence="13" type="ORF">ENU12_07055</name>
    <name evidence="12" type="ORF">JM64_04910</name>
</gene>
<dbReference type="InterPro" id="IPR008991">
    <property type="entry name" value="Translation_prot_SH3-like_sf"/>
</dbReference>
<organism evidence="12 16">
    <name type="scientific">Fervidobacterium pennivorans</name>
    <dbReference type="NCBI Taxonomy" id="93466"/>
    <lineage>
        <taxon>Bacteria</taxon>
        <taxon>Thermotogati</taxon>
        <taxon>Thermotogota</taxon>
        <taxon>Thermotogae</taxon>
        <taxon>Thermotogales</taxon>
        <taxon>Fervidobacteriaceae</taxon>
        <taxon>Fervidobacterium</taxon>
    </lineage>
</organism>
<dbReference type="NCBIfam" id="NF001810">
    <property type="entry name" value="PRK00529.1"/>
    <property type="match status" value="1"/>
</dbReference>
<dbReference type="OMA" id="WSVVEFQ"/>
<dbReference type="SMART" id="SM01185">
    <property type="entry name" value="EFP"/>
    <property type="match status" value="1"/>
</dbReference>
<evidence type="ECO:0000313" key="14">
    <source>
        <dbReference type="EMBL" id="HGU42413.1"/>
    </source>
</evidence>
<evidence type="ECO:0000256" key="4">
    <source>
        <dbReference type="ARBA" id="ARBA00022490"/>
    </source>
</evidence>
<comment type="subcellular location">
    <subcellularLocation>
        <location evidence="1 7">Cytoplasm</location>
    </subcellularLocation>
</comment>
<evidence type="ECO:0000256" key="2">
    <source>
        <dbReference type="ARBA" id="ARBA00004815"/>
    </source>
</evidence>
<dbReference type="SUPFAM" id="SSF50104">
    <property type="entry name" value="Translation proteins SH3-like domain"/>
    <property type="match status" value="1"/>
</dbReference>
<dbReference type="Pfam" id="PF01132">
    <property type="entry name" value="EFP"/>
    <property type="match status" value="1"/>
</dbReference>
<evidence type="ECO:0000256" key="3">
    <source>
        <dbReference type="ARBA" id="ARBA00009479"/>
    </source>
</evidence>
<dbReference type="GO" id="GO:0005829">
    <property type="term" value="C:cytosol"/>
    <property type="evidence" value="ECO:0007669"/>
    <property type="project" value="UniProtKB-ARBA"/>
</dbReference>
<keyword evidence="6 7" id="KW-0648">Protein biosynthesis</keyword>
<dbReference type="GO" id="GO:0043043">
    <property type="term" value="P:peptide biosynthetic process"/>
    <property type="evidence" value="ECO:0007669"/>
    <property type="project" value="InterPro"/>
</dbReference>
<dbReference type="InterPro" id="IPR013852">
    <property type="entry name" value="Transl_elong_P/YeiP_CS"/>
</dbReference>
<evidence type="ECO:0000256" key="1">
    <source>
        <dbReference type="ARBA" id="ARBA00004496"/>
    </source>
</evidence>
<dbReference type="PROSITE" id="PS01275">
    <property type="entry name" value="EFP"/>
    <property type="match status" value="1"/>
</dbReference>
<evidence type="ECO:0000256" key="7">
    <source>
        <dbReference type="HAMAP-Rule" id="MF_00141"/>
    </source>
</evidence>
<comment type="function">
    <text evidence="7">Involved in peptide bond synthesis. Stimulates efficient translation and peptide-bond synthesis on native or reconstituted 70S ribosomes in vitro. Probably functions indirectly by altering the affinity of the ribosome for aminoacyl-tRNA, thus increasing their reactivity as acceptors for peptidyl transferase.</text>
</comment>
<dbReference type="UniPathway" id="UPA00345"/>
<dbReference type="InterPro" id="IPR020599">
    <property type="entry name" value="Transl_elong_fac_P/YeiP"/>
</dbReference>
<dbReference type="InterPro" id="IPR001059">
    <property type="entry name" value="Transl_elong_P/YeiP_cen"/>
</dbReference>
<evidence type="ECO:0000256" key="5">
    <source>
        <dbReference type="ARBA" id="ARBA00022768"/>
    </source>
</evidence>
<dbReference type="SMART" id="SM00841">
    <property type="entry name" value="Elong-fact-P_C"/>
    <property type="match status" value="1"/>
</dbReference>
<dbReference type="PATRIC" id="fig|93466.3.peg.1043"/>